<dbReference type="InterPro" id="IPR008979">
    <property type="entry name" value="Galactose-bd-like_sf"/>
</dbReference>
<dbReference type="SUPFAM" id="SSF49785">
    <property type="entry name" value="Galactose-binding domain-like"/>
    <property type="match status" value="1"/>
</dbReference>
<dbReference type="InterPro" id="IPR032164">
    <property type="entry name" value="DUF5000"/>
</dbReference>
<reference evidence="4 5" key="1">
    <citation type="submission" date="2021-11" db="EMBL/GenBank/DDBJ databases">
        <title>Genomic of Niabella pedocola.</title>
        <authorList>
            <person name="Wu T."/>
        </authorList>
    </citation>
    <scope>NUCLEOTIDE SEQUENCE [LARGE SCALE GENOMIC DNA]</scope>
    <source>
        <strain evidence="4 5">JCM 31011</strain>
    </source>
</reference>
<comment type="caution">
    <text evidence="4">The sequence shown here is derived from an EMBL/GenBank/DDBJ whole genome shotgun (WGS) entry which is preliminary data.</text>
</comment>
<evidence type="ECO:0000313" key="5">
    <source>
        <dbReference type="Proteomes" id="UP001199816"/>
    </source>
</evidence>
<feature type="domain" description="DUF5000" evidence="2">
    <location>
        <begin position="253"/>
        <end position="397"/>
    </location>
</feature>
<dbReference type="Pfam" id="PF16323">
    <property type="entry name" value="DUF4959"/>
    <property type="match status" value="1"/>
</dbReference>
<evidence type="ECO:0000259" key="3">
    <source>
        <dbReference type="Pfam" id="PF17166"/>
    </source>
</evidence>
<dbReference type="Gene3D" id="2.60.120.260">
    <property type="entry name" value="Galactose-binding domain-like"/>
    <property type="match status" value="1"/>
</dbReference>
<gene>
    <name evidence="4" type="ORF">LQ567_07530</name>
</gene>
<proteinExistence type="predicted"/>
<evidence type="ECO:0000313" key="4">
    <source>
        <dbReference type="EMBL" id="MCD2422609.1"/>
    </source>
</evidence>
<evidence type="ECO:0000259" key="2">
    <source>
        <dbReference type="Pfam" id="PF16391"/>
    </source>
</evidence>
<dbReference type="Proteomes" id="UP001199816">
    <property type="component" value="Unassembled WGS sequence"/>
</dbReference>
<dbReference type="Pfam" id="PF17166">
    <property type="entry name" value="DUF5126"/>
    <property type="match status" value="1"/>
</dbReference>
<feature type="domain" description="DUF5126" evidence="3">
    <location>
        <begin position="128"/>
        <end position="228"/>
    </location>
</feature>
<protein>
    <submittedName>
        <fullName evidence="4">DUF4959 domain-containing protein</fullName>
    </submittedName>
</protein>
<dbReference type="InterPro" id="IPR033431">
    <property type="entry name" value="DUF5126"/>
</dbReference>
<evidence type="ECO:0000259" key="1">
    <source>
        <dbReference type="Pfam" id="PF16323"/>
    </source>
</evidence>
<organism evidence="4 5">
    <name type="scientific">Niabella pedocola</name>
    <dbReference type="NCBI Taxonomy" id="1752077"/>
    <lineage>
        <taxon>Bacteria</taxon>
        <taxon>Pseudomonadati</taxon>
        <taxon>Bacteroidota</taxon>
        <taxon>Chitinophagia</taxon>
        <taxon>Chitinophagales</taxon>
        <taxon>Chitinophagaceae</taxon>
        <taxon>Niabella</taxon>
    </lineage>
</organism>
<dbReference type="RefSeq" id="WP_231003754.1">
    <property type="nucleotide sequence ID" value="NZ_JAJNEC010000004.1"/>
</dbReference>
<dbReference type="EMBL" id="JAJNEC010000004">
    <property type="protein sequence ID" value="MCD2422609.1"/>
    <property type="molecule type" value="Genomic_DNA"/>
</dbReference>
<keyword evidence="5" id="KW-1185">Reference proteome</keyword>
<sequence length="401" mass="45065">MEMKNLLRIGLIAITVFILARCGKEPIYNYTDGNAPPPALVTNIKVEPTPGGGIITYKLPVDANLSYVKAVYEIQPGVKAETKSSVFKDTLMVSGFGDVNPRQITIYSVGKNEKESTPVTVDLVPMMPPVMLVQQSLSLEPTFGGVRLRYKNPTHANLAFTLLYDTTGDGTYKEINSYYSALDSGTFSARGFDTVSKRFAVYVRDRWNNRSPQVEQRIKPLFEQFIPKNTWKAMYLPTDTYQNVESYDLPHVYDDSWGIGNYNIFATVHTLQIPQWFTLDLGKTVTASRMKVMHYHESPYLGASVKQFEIWGSNNPPANGSWDDWKLLGSFEFIKPSGLPQGQITEEDRTYSVVRGGDFEFTGDQGAFRYIRFKTIATYASSGPIGQIVIPEISFWGKIEP</sequence>
<dbReference type="InterPro" id="IPR032527">
    <property type="entry name" value="DUF4959"/>
</dbReference>
<name>A0ABS8PNB2_9BACT</name>
<accession>A0ABS8PNB2</accession>
<dbReference type="Pfam" id="PF16391">
    <property type="entry name" value="DUF5000"/>
    <property type="match status" value="1"/>
</dbReference>
<feature type="domain" description="DUF4959" evidence="1">
    <location>
        <begin position="22"/>
        <end position="125"/>
    </location>
</feature>